<name>A0A7J9CNJ9_GOSGO</name>
<dbReference type="OrthoDB" id="10283597at2759"/>
<sequence length="50" mass="5589">MENHKTQQPTIDDNKSAVSLLCVAAGFGMPASICRIRSSQMAMWNYICRI</sequence>
<comment type="caution">
    <text evidence="1">The sequence shown here is derived from an EMBL/GenBank/DDBJ whole genome shotgun (WGS) entry which is preliminary data.</text>
</comment>
<dbReference type="Proteomes" id="UP000593579">
    <property type="component" value="Unassembled WGS sequence"/>
</dbReference>
<protein>
    <submittedName>
        <fullName evidence="1">Uncharacterized protein</fullName>
    </submittedName>
</protein>
<evidence type="ECO:0000313" key="1">
    <source>
        <dbReference type="EMBL" id="MBA0749775.1"/>
    </source>
</evidence>
<dbReference type="EMBL" id="JABEZY010000011">
    <property type="protein sequence ID" value="MBA0749775.1"/>
    <property type="molecule type" value="Genomic_DNA"/>
</dbReference>
<keyword evidence="2" id="KW-1185">Reference proteome</keyword>
<gene>
    <name evidence="1" type="ORF">Gogos_003668</name>
</gene>
<feature type="non-terminal residue" evidence="1">
    <location>
        <position position="50"/>
    </location>
</feature>
<accession>A0A7J9CNJ9</accession>
<proteinExistence type="predicted"/>
<organism evidence="1 2">
    <name type="scientific">Gossypium gossypioides</name>
    <name type="common">Mexican cotton</name>
    <name type="synonym">Selera gossypioides</name>
    <dbReference type="NCBI Taxonomy" id="34282"/>
    <lineage>
        <taxon>Eukaryota</taxon>
        <taxon>Viridiplantae</taxon>
        <taxon>Streptophyta</taxon>
        <taxon>Embryophyta</taxon>
        <taxon>Tracheophyta</taxon>
        <taxon>Spermatophyta</taxon>
        <taxon>Magnoliopsida</taxon>
        <taxon>eudicotyledons</taxon>
        <taxon>Gunneridae</taxon>
        <taxon>Pentapetalae</taxon>
        <taxon>rosids</taxon>
        <taxon>malvids</taxon>
        <taxon>Malvales</taxon>
        <taxon>Malvaceae</taxon>
        <taxon>Malvoideae</taxon>
        <taxon>Gossypium</taxon>
    </lineage>
</organism>
<reference evidence="1 2" key="1">
    <citation type="journal article" date="2019" name="Genome Biol. Evol.">
        <title>Insights into the evolution of the New World diploid cottons (Gossypium, subgenus Houzingenia) based on genome sequencing.</title>
        <authorList>
            <person name="Grover C.E."/>
            <person name="Arick M.A. 2nd"/>
            <person name="Thrash A."/>
            <person name="Conover J.L."/>
            <person name="Sanders W.S."/>
            <person name="Peterson D.G."/>
            <person name="Frelichowski J.E."/>
            <person name="Scheffler J.A."/>
            <person name="Scheffler B.E."/>
            <person name="Wendel J.F."/>
        </authorList>
    </citation>
    <scope>NUCLEOTIDE SEQUENCE [LARGE SCALE GENOMIC DNA]</scope>
    <source>
        <strain evidence="1">5</strain>
        <tissue evidence="1">Leaf</tissue>
    </source>
</reference>
<evidence type="ECO:0000313" key="2">
    <source>
        <dbReference type="Proteomes" id="UP000593579"/>
    </source>
</evidence>
<dbReference type="AlphaFoldDB" id="A0A7J9CNJ9"/>